<organism evidence="3 4">
    <name type="scientific">Bradyrhizobium erythrophlei</name>
    <dbReference type="NCBI Taxonomy" id="1437360"/>
    <lineage>
        <taxon>Bacteria</taxon>
        <taxon>Pseudomonadati</taxon>
        <taxon>Pseudomonadota</taxon>
        <taxon>Alphaproteobacteria</taxon>
        <taxon>Hyphomicrobiales</taxon>
        <taxon>Nitrobacteraceae</taxon>
        <taxon>Bradyrhizobium</taxon>
    </lineage>
</organism>
<keyword evidence="3" id="KW-0808">Transferase</keyword>
<reference evidence="3 4" key="1">
    <citation type="submission" date="2016-11" db="EMBL/GenBank/DDBJ databases">
        <authorList>
            <person name="Jaros S."/>
            <person name="Januszkiewicz K."/>
            <person name="Wedrychowicz H."/>
        </authorList>
    </citation>
    <scope>NUCLEOTIDE SEQUENCE [LARGE SCALE GENOMIC DNA]</scope>
    <source>
        <strain evidence="3 4">GAS242</strain>
    </source>
</reference>
<accession>A0A1M5SMQ8</accession>
<dbReference type="SUPFAM" id="SSF56059">
    <property type="entry name" value="Glutathione synthetase ATP-binding domain-like"/>
    <property type="match status" value="1"/>
</dbReference>
<dbReference type="GO" id="GO:0050242">
    <property type="term" value="F:pyruvate, phosphate dikinase activity"/>
    <property type="evidence" value="ECO:0007669"/>
    <property type="project" value="InterPro"/>
</dbReference>
<dbReference type="AlphaFoldDB" id="A0A1M5SMQ8"/>
<feature type="domain" description="PEP-utilising enzyme mobile" evidence="1">
    <location>
        <begin position="402"/>
        <end position="471"/>
    </location>
</feature>
<dbReference type="GO" id="GO:0005524">
    <property type="term" value="F:ATP binding"/>
    <property type="evidence" value="ECO:0007669"/>
    <property type="project" value="InterPro"/>
</dbReference>
<dbReference type="InterPro" id="IPR013815">
    <property type="entry name" value="ATP_grasp_subdomain_1"/>
</dbReference>
<proteinExistence type="predicted"/>
<evidence type="ECO:0000259" key="1">
    <source>
        <dbReference type="Pfam" id="PF00391"/>
    </source>
</evidence>
<dbReference type="Gene3D" id="1.10.189.10">
    <property type="entry name" value="Pyruvate Phosphate Dikinase, domain 2"/>
    <property type="match status" value="1"/>
</dbReference>
<evidence type="ECO:0000313" key="4">
    <source>
        <dbReference type="Proteomes" id="UP000190675"/>
    </source>
</evidence>
<dbReference type="GO" id="GO:0016301">
    <property type="term" value="F:kinase activity"/>
    <property type="evidence" value="ECO:0007669"/>
    <property type="project" value="UniProtKB-KW"/>
</dbReference>
<dbReference type="InterPro" id="IPR002192">
    <property type="entry name" value="PPDK_AMP/ATP-bd"/>
</dbReference>
<keyword evidence="3" id="KW-0670">Pyruvate</keyword>
<dbReference type="EMBL" id="LT670818">
    <property type="protein sequence ID" value="SHH39233.1"/>
    <property type="molecule type" value="Genomic_DNA"/>
</dbReference>
<dbReference type="PROSITE" id="PS00370">
    <property type="entry name" value="PEP_ENZYMES_PHOS_SITE"/>
    <property type="match status" value="1"/>
</dbReference>
<dbReference type="PANTHER" id="PTHR22931:SF9">
    <property type="entry name" value="PYRUVATE, PHOSPHATE DIKINASE 1, CHLOROPLASTIC"/>
    <property type="match status" value="1"/>
</dbReference>
<dbReference type="Gene3D" id="3.30.1490.20">
    <property type="entry name" value="ATP-grasp fold, A domain"/>
    <property type="match status" value="2"/>
</dbReference>
<gene>
    <name evidence="3" type="ORF">SAMN05444169_7209</name>
</gene>
<name>A0A1M5SMQ8_9BRAD</name>
<dbReference type="PANTHER" id="PTHR22931">
    <property type="entry name" value="PHOSPHOENOLPYRUVATE DIKINASE-RELATED"/>
    <property type="match status" value="1"/>
</dbReference>
<dbReference type="InterPro" id="IPR036637">
    <property type="entry name" value="Phosphohistidine_dom_sf"/>
</dbReference>
<dbReference type="Gene3D" id="3.30.470.20">
    <property type="entry name" value="ATP-grasp fold, B domain"/>
    <property type="match status" value="1"/>
</dbReference>
<dbReference type="Proteomes" id="UP000190675">
    <property type="component" value="Chromosome I"/>
</dbReference>
<dbReference type="Pfam" id="PF00391">
    <property type="entry name" value="PEP-utilizers"/>
    <property type="match status" value="1"/>
</dbReference>
<dbReference type="SUPFAM" id="SSF52009">
    <property type="entry name" value="Phosphohistidine domain"/>
    <property type="match status" value="1"/>
</dbReference>
<dbReference type="Pfam" id="PF01326">
    <property type="entry name" value="PPDK_N"/>
    <property type="match status" value="1"/>
</dbReference>
<dbReference type="InterPro" id="IPR010121">
    <property type="entry name" value="Pyruvate_phosphate_dikinase"/>
</dbReference>
<feature type="domain" description="Pyruvate phosphate dikinase AMP/ATP-binding" evidence="2">
    <location>
        <begin position="21"/>
        <end position="275"/>
    </location>
</feature>
<dbReference type="InterPro" id="IPR008279">
    <property type="entry name" value="PEP-util_enz_mobile_dom"/>
</dbReference>
<protein>
    <submittedName>
        <fullName evidence="3">Pyruvate, orthophosphate dikinase</fullName>
    </submittedName>
</protein>
<sequence length="596" mass="63125">MGSNRRQWVVSLDGSVLPDRSLIGGKAWSVARMMSLGLPVPPAFVVTTEACKAFLADGSFSSELEAQIFDGMADLEMRTERSFGKGDRPLLVSVRSGAPVSMPGMMDTILNLGITPDTEKALAVECGDPAFARDVHRRFFDLYAHIVLKTGVEDFPRDGNAESWNGQVAAAAGAPLPVAAPERLLAAVRAVFDSWNSRRARRYREHHDIPHDLGTAVTVQAMVFGNLDDRSGTGVLFSRNPSTGDRKPFGEYLARAQGEDIVSGKFTPDTLDTMKASVPAAYEALMASSATLERENGDVQDIEFTVQKGELFLLQSRSAKRAPAAAVRIAVDMAREGAISEETALDRITPEQVRLILAPRLASGQSDKAKVIACGEGACPGVGRGIVVTSSDEAEARAKAGEAVILARPTTSPEDVHGMLAALAIITETGGSTSHAAVVSRALGLPCVVGCGLGSLELVSGRIVTVDGALGRVFEGALDLVIPDETSDEQLTVLTRWAKARSRLVIHRPSEAPSENLIDLNTVEGGEDPKRLCGLIRGYRGARGGAIASGEGIRAALQEKLEFVVGEPVLPLLIAAIRLQTENATGEMLAAETANS</sequence>
<evidence type="ECO:0000313" key="3">
    <source>
        <dbReference type="EMBL" id="SHH39233.1"/>
    </source>
</evidence>
<keyword evidence="3" id="KW-0418">Kinase</keyword>
<dbReference type="OrthoDB" id="9765468at2"/>
<dbReference type="RefSeq" id="WP_079570307.1">
    <property type="nucleotide sequence ID" value="NZ_LT670818.1"/>
</dbReference>
<dbReference type="NCBIfam" id="NF004531">
    <property type="entry name" value="PRK05878.1"/>
    <property type="match status" value="1"/>
</dbReference>
<dbReference type="Gene3D" id="3.50.30.10">
    <property type="entry name" value="Phosphohistidine domain"/>
    <property type="match status" value="1"/>
</dbReference>
<dbReference type="InterPro" id="IPR018274">
    <property type="entry name" value="PEP_util_AS"/>
</dbReference>
<evidence type="ECO:0000259" key="2">
    <source>
        <dbReference type="Pfam" id="PF01326"/>
    </source>
</evidence>